<dbReference type="NCBIfam" id="TIGR04183">
    <property type="entry name" value="Por_Secre_tail"/>
    <property type="match status" value="1"/>
</dbReference>
<sequence>MKTLLAQRMTATLLGLTPLAAGAQGLTNDGAVITIEAGATVYVSEAVTNKASSTLTNNGRLVIGGNLTNAGSLTSGGQLVFAGSAPQELDATGATLARVRVSNSGPDGSNQLKFLANTTITDSLTLTKGMVQTPVAVTITLPNDAVLTGEGTKQYVQGNLRIERSSLAGGSATDFGHGFSLNPGTNALGAVAATRTAGLQTAGVSYGQLGSNKGIDQLWWVDAGTAPTTPVQVQLSWLADNDNGLTDFSQAQIWRGSAAAGPWVALGAPTNASSRSISGSSNALGFFTVSNLANPLPVELLSFTAERQGENGILRWTTATEKDNAHFVVEASVDGTTFRRIGQVDGHGTTAQRQDYRFKDVNVARYATELVYYRLRQVDNNGVEHLAPVRTINVPLQAFFAVQAYPNPFQNAGVGVVVRTSQTSPATLLVTDAVGRVLVSRKVTLGKGSNEVALPEAQQWSQGFYLLRVQQGPQQEVLKLIRE</sequence>
<feature type="signal peptide" evidence="1">
    <location>
        <begin position="1"/>
        <end position="23"/>
    </location>
</feature>
<dbReference type="EMBL" id="JADWYK010000003">
    <property type="protein sequence ID" value="MBG8553330.1"/>
    <property type="molecule type" value="Genomic_DNA"/>
</dbReference>
<accession>A0ABS0KZN2</accession>
<gene>
    <name evidence="2" type="ORF">I5L79_07220</name>
</gene>
<evidence type="ECO:0000313" key="2">
    <source>
        <dbReference type="EMBL" id="MBG8553330.1"/>
    </source>
</evidence>
<keyword evidence="1" id="KW-0732">Signal</keyword>
<keyword evidence="3" id="KW-1185">Reference proteome</keyword>
<feature type="chain" id="PRO_5047328323" evidence="1">
    <location>
        <begin position="24"/>
        <end position="483"/>
    </location>
</feature>
<proteinExistence type="predicted"/>
<dbReference type="InterPro" id="IPR026444">
    <property type="entry name" value="Secre_tail"/>
</dbReference>
<evidence type="ECO:0000256" key="1">
    <source>
        <dbReference type="SAM" id="SignalP"/>
    </source>
</evidence>
<dbReference type="Proteomes" id="UP000601099">
    <property type="component" value="Unassembled WGS sequence"/>
</dbReference>
<dbReference type="RefSeq" id="WP_196954347.1">
    <property type="nucleotide sequence ID" value="NZ_JADWYK010000003.1"/>
</dbReference>
<reference evidence="2 3" key="1">
    <citation type="submission" date="2020-11" db="EMBL/GenBank/DDBJ databases">
        <title>Hymenobacter sp.</title>
        <authorList>
            <person name="Kim M.K."/>
        </authorList>
    </citation>
    <scope>NUCLEOTIDE SEQUENCE [LARGE SCALE GENOMIC DNA]</scope>
    <source>
        <strain evidence="2 3">BT594</strain>
    </source>
</reference>
<evidence type="ECO:0000313" key="3">
    <source>
        <dbReference type="Proteomes" id="UP000601099"/>
    </source>
</evidence>
<comment type="caution">
    <text evidence="2">The sequence shown here is derived from an EMBL/GenBank/DDBJ whole genome shotgun (WGS) entry which is preliminary data.</text>
</comment>
<protein>
    <submittedName>
        <fullName evidence="2">T9SS type A sorting domain-containing protein</fullName>
    </submittedName>
</protein>
<organism evidence="2 3">
    <name type="scientific">Hymenobacter guriensis</name>
    <dbReference type="NCBI Taxonomy" id="2793065"/>
    <lineage>
        <taxon>Bacteria</taxon>
        <taxon>Pseudomonadati</taxon>
        <taxon>Bacteroidota</taxon>
        <taxon>Cytophagia</taxon>
        <taxon>Cytophagales</taxon>
        <taxon>Hymenobacteraceae</taxon>
        <taxon>Hymenobacter</taxon>
    </lineage>
</organism>
<name>A0ABS0KZN2_9BACT</name>